<organism evidence="2 3">
    <name type="scientific">Nephila pilipes</name>
    <name type="common">Giant wood spider</name>
    <name type="synonym">Nephila maculata</name>
    <dbReference type="NCBI Taxonomy" id="299642"/>
    <lineage>
        <taxon>Eukaryota</taxon>
        <taxon>Metazoa</taxon>
        <taxon>Ecdysozoa</taxon>
        <taxon>Arthropoda</taxon>
        <taxon>Chelicerata</taxon>
        <taxon>Arachnida</taxon>
        <taxon>Araneae</taxon>
        <taxon>Araneomorphae</taxon>
        <taxon>Entelegynae</taxon>
        <taxon>Araneoidea</taxon>
        <taxon>Nephilidae</taxon>
        <taxon>Nephila</taxon>
    </lineage>
</organism>
<evidence type="ECO:0000313" key="2">
    <source>
        <dbReference type="EMBL" id="GFT31574.1"/>
    </source>
</evidence>
<keyword evidence="1" id="KW-1133">Transmembrane helix</keyword>
<dbReference type="EMBL" id="BMAW01061523">
    <property type="protein sequence ID" value="GFT31574.1"/>
    <property type="molecule type" value="Genomic_DNA"/>
</dbReference>
<sequence length="110" mass="11942">MTVAERKPEIYFSTALHLRSPSSFLISVHEAVMNSRLFVILSVCVVLLFLQSSAVEMAPKSRMRRADGDDDNLISPDNPAFLVVDLLDQLLGSRGLAGVLGSSLGRLLGK</sequence>
<dbReference type="AlphaFoldDB" id="A0A8X6NT18"/>
<keyword evidence="1" id="KW-0812">Transmembrane</keyword>
<feature type="transmembrane region" description="Helical" evidence="1">
    <location>
        <begin position="37"/>
        <end position="55"/>
    </location>
</feature>
<protein>
    <submittedName>
        <fullName evidence="2">Uncharacterized protein</fullName>
    </submittedName>
</protein>
<evidence type="ECO:0000313" key="3">
    <source>
        <dbReference type="Proteomes" id="UP000887013"/>
    </source>
</evidence>
<keyword evidence="3" id="KW-1185">Reference proteome</keyword>
<accession>A0A8X6NT18</accession>
<name>A0A8X6NT18_NEPPI</name>
<proteinExistence type="predicted"/>
<dbReference type="Proteomes" id="UP000887013">
    <property type="component" value="Unassembled WGS sequence"/>
</dbReference>
<keyword evidence="1" id="KW-0472">Membrane</keyword>
<evidence type="ECO:0000256" key="1">
    <source>
        <dbReference type="SAM" id="Phobius"/>
    </source>
</evidence>
<reference evidence="2" key="1">
    <citation type="submission" date="2020-08" db="EMBL/GenBank/DDBJ databases">
        <title>Multicomponent nature underlies the extraordinary mechanical properties of spider dragline silk.</title>
        <authorList>
            <person name="Kono N."/>
            <person name="Nakamura H."/>
            <person name="Mori M."/>
            <person name="Yoshida Y."/>
            <person name="Ohtoshi R."/>
            <person name="Malay A.D."/>
            <person name="Moran D.A.P."/>
            <person name="Tomita M."/>
            <person name="Numata K."/>
            <person name="Arakawa K."/>
        </authorList>
    </citation>
    <scope>NUCLEOTIDE SEQUENCE</scope>
</reference>
<gene>
    <name evidence="2" type="ORF">NPIL_304121</name>
</gene>
<comment type="caution">
    <text evidence="2">The sequence shown here is derived from an EMBL/GenBank/DDBJ whole genome shotgun (WGS) entry which is preliminary data.</text>
</comment>